<reference evidence="1 2" key="1">
    <citation type="journal article" date="2018" name="Sci. Rep.">
        <title>Genomic signatures of local adaptation to the degree of environmental predictability in rotifers.</title>
        <authorList>
            <person name="Franch-Gras L."/>
            <person name="Hahn C."/>
            <person name="Garcia-Roger E.M."/>
            <person name="Carmona M.J."/>
            <person name="Serra M."/>
            <person name="Gomez A."/>
        </authorList>
    </citation>
    <scope>NUCLEOTIDE SEQUENCE [LARGE SCALE GENOMIC DNA]</scope>
    <source>
        <strain evidence="1">HYR1</strain>
    </source>
</reference>
<dbReference type="EMBL" id="REGN01004077">
    <property type="protein sequence ID" value="RNA19291.1"/>
    <property type="molecule type" value="Genomic_DNA"/>
</dbReference>
<name>A0A3M7R7C3_BRAPC</name>
<dbReference type="AlphaFoldDB" id="A0A3M7R7C3"/>
<comment type="caution">
    <text evidence="1">The sequence shown here is derived from an EMBL/GenBank/DDBJ whole genome shotgun (WGS) entry which is preliminary data.</text>
</comment>
<accession>A0A3M7R7C3</accession>
<evidence type="ECO:0000313" key="2">
    <source>
        <dbReference type="Proteomes" id="UP000276133"/>
    </source>
</evidence>
<proteinExistence type="predicted"/>
<evidence type="ECO:0000313" key="1">
    <source>
        <dbReference type="EMBL" id="RNA19291.1"/>
    </source>
</evidence>
<gene>
    <name evidence="1" type="ORF">BpHYR1_038035</name>
</gene>
<protein>
    <submittedName>
        <fullName evidence="1">Uncharacterized protein</fullName>
    </submittedName>
</protein>
<organism evidence="1 2">
    <name type="scientific">Brachionus plicatilis</name>
    <name type="common">Marine rotifer</name>
    <name type="synonym">Brachionus muelleri</name>
    <dbReference type="NCBI Taxonomy" id="10195"/>
    <lineage>
        <taxon>Eukaryota</taxon>
        <taxon>Metazoa</taxon>
        <taxon>Spiralia</taxon>
        <taxon>Gnathifera</taxon>
        <taxon>Rotifera</taxon>
        <taxon>Eurotatoria</taxon>
        <taxon>Monogononta</taxon>
        <taxon>Pseudotrocha</taxon>
        <taxon>Ploima</taxon>
        <taxon>Brachionidae</taxon>
        <taxon>Brachionus</taxon>
    </lineage>
</organism>
<dbReference type="Proteomes" id="UP000276133">
    <property type="component" value="Unassembled WGS sequence"/>
</dbReference>
<sequence>MFQIILCKSTISTNKNDNIPNSEGSFDFGNFYSEFENLSKYQSDNDTSIDFLEIEQKNFINDLEKIEFLNISLLTLFLCWENITNGTLSNSTAFSNSNQT</sequence>
<keyword evidence="2" id="KW-1185">Reference proteome</keyword>